<evidence type="ECO:0008006" key="3">
    <source>
        <dbReference type="Google" id="ProtNLM"/>
    </source>
</evidence>
<gene>
    <name evidence="2" type="ORF">ENM31_01965</name>
</gene>
<sequence length="160" mass="18336">MRRIYIILPLAVLAVVLLAFFFTTLLQRPEARTIIVASEDFRYRVDGGEPTIRLRAGEEVRVLFENRGRHDHEFLLVRDKDRVLKLVEERLEAGASDAELDRLKADMAYMGIRFEAEPGGTSLFRLRITEPGTYYFICLETEPDDEPHAELGEVGVIIVE</sequence>
<dbReference type="EMBL" id="DRXH01000067">
    <property type="protein sequence ID" value="HHM44051.1"/>
    <property type="molecule type" value="Genomic_DNA"/>
</dbReference>
<dbReference type="SUPFAM" id="SSF49503">
    <property type="entry name" value="Cupredoxins"/>
    <property type="match status" value="1"/>
</dbReference>
<protein>
    <recommendedName>
        <fullName evidence="3">EfeO-type cupredoxin-like domain-containing protein</fullName>
    </recommendedName>
</protein>
<comment type="caution">
    <text evidence="2">The sequence shown here is derived from an EMBL/GenBank/DDBJ whole genome shotgun (WGS) entry which is preliminary data.</text>
</comment>
<evidence type="ECO:0000313" key="2">
    <source>
        <dbReference type="EMBL" id="HHM44051.1"/>
    </source>
</evidence>
<keyword evidence="1" id="KW-0472">Membrane</keyword>
<keyword evidence="1" id="KW-1133">Transmembrane helix</keyword>
<reference evidence="2" key="1">
    <citation type="journal article" date="2020" name="mSystems">
        <title>Genome- and Community-Level Interaction Insights into Carbon Utilization and Element Cycling Functions of Hydrothermarchaeota in Hydrothermal Sediment.</title>
        <authorList>
            <person name="Zhou Z."/>
            <person name="Liu Y."/>
            <person name="Xu W."/>
            <person name="Pan J."/>
            <person name="Luo Z.H."/>
            <person name="Li M."/>
        </authorList>
    </citation>
    <scope>NUCLEOTIDE SEQUENCE [LARGE SCALE GENOMIC DNA]</scope>
    <source>
        <strain evidence="2">SpSt-1074</strain>
    </source>
</reference>
<feature type="transmembrane region" description="Helical" evidence="1">
    <location>
        <begin position="6"/>
        <end position="26"/>
    </location>
</feature>
<proteinExistence type="predicted"/>
<dbReference type="Gene3D" id="2.60.40.420">
    <property type="entry name" value="Cupredoxins - blue copper proteins"/>
    <property type="match status" value="1"/>
</dbReference>
<dbReference type="AlphaFoldDB" id="A0A7J3VS73"/>
<keyword evidence="1" id="KW-0812">Transmembrane</keyword>
<accession>A0A7J3VS73</accession>
<evidence type="ECO:0000256" key="1">
    <source>
        <dbReference type="SAM" id="Phobius"/>
    </source>
</evidence>
<dbReference type="InterPro" id="IPR008972">
    <property type="entry name" value="Cupredoxin"/>
</dbReference>
<name>A0A7J3VS73_CALS0</name>
<organism evidence="2">
    <name type="scientific">Caldiarchaeum subterraneum</name>
    <dbReference type="NCBI Taxonomy" id="311458"/>
    <lineage>
        <taxon>Archaea</taxon>
        <taxon>Nitrososphaerota</taxon>
        <taxon>Candidatus Caldarchaeales</taxon>
        <taxon>Candidatus Caldarchaeaceae</taxon>
        <taxon>Candidatus Caldarchaeum</taxon>
    </lineage>
</organism>